<feature type="compositionally biased region" description="Pro residues" evidence="6">
    <location>
        <begin position="448"/>
        <end position="463"/>
    </location>
</feature>
<proteinExistence type="inferred from homology"/>
<keyword evidence="9" id="KW-1185">Reference proteome</keyword>
<gene>
    <name evidence="8" type="ORF">GCM10007977_020720</name>
</gene>
<reference evidence="8" key="1">
    <citation type="journal article" date="2014" name="Int. J. Syst. Evol. Microbiol.">
        <title>Complete genome sequence of Corynebacterium casei LMG S-19264T (=DSM 44701T), isolated from a smear-ripened cheese.</title>
        <authorList>
            <consortium name="US DOE Joint Genome Institute (JGI-PGF)"/>
            <person name="Walter F."/>
            <person name="Albersmeier A."/>
            <person name="Kalinowski J."/>
            <person name="Ruckert C."/>
        </authorList>
    </citation>
    <scope>NUCLEOTIDE SEQUENCE</scope>
    <source>
        <strain evidence="8">JCM 19831</strain>
    </source>
</reference>
<keyword evidence="5" id="KW-0143">Chaperone</keyword>
<dbReference type="PROSITE" id="PS01036">
    <property type="entry name" value="HSP70_3"/>
    <property type="match status" value="1"/>
</dbReference>
<evidence type="ECO:0000256" key="5">
    <source>
        <dbReference type="ARBA" id="ARBA00023186"/>
    </source>
</evidence>
<feature type="compositionally biased region" description="Low complexity" evidence="6">
    <location>
        <begin position="396"/>
        <end position="408"/>
    </location>
</feature>
<name>A0A917TDE3_9ACTN</name>
<evidence type="ECO:0000256" key="6">
    <source>
        <dbReference type="SAM" id="MobiDB-lite"/>
    </source>
</evidence>
<evidence type="ECO:0000256" key="1">
    <source>
        <dbReference type="ARBA" id="ARBA00007381"/>
    </source>
</evidence>
<accession>A0A917TDE3</accession>
<feature type="compositionally biased region" description="Low complexity" evidence="6">
    <location>
        <begin position="430"/>
        <end position="447"/>
    </location>
</feature>
<evidence type="ECO:0008006" key="10">
    <source>
        <dbReference type="Google" id="ProtNLM"/>
    </source>
</evidence>
<feature type="compositionally biased region" description="Basic and acidic residues" evidence="6">
    <location>
        <begin position="579"/>
        <end position="592"/>
    </location>
</feature>
<protein>
    <recommendedName>
        <fullName evidence="10">Hsp70 protein</fullName>
    </recommendedName>
</protein>
<evidence type="ECO:0000256" key="4">
    <source>
        <dbReference type="ARBA" id="ARBA00023016"/>
    </source>
</evidence>
<comment type="caution">
    <text evidence="8">The sequence shown here is derived from an EMBL/GenBank/DDBJ whole genome shotgun (WGS) entry which is preliminary data.</text>
</comment>
<dbReference type="GO" id="GO:0140662">
    <property type="term" value="F:ATP-dependent protein folding chaperone"/>
    <property type="evidence" value="ECO:0007669"/>
    <property type="project" value="InterPro"/>
</dbReference>
<feature type="region of interest" description="Disordered" evidence="6">
    <location>
        <begin position="360"/>
        <end position="615"/>
    </location>
</feature>
<comment type="similarity">
    <text evidence="1">Belongs to the heat shock protein 70 family.</text>
</comment>
<keyword evidence="2" id="KW-0547">Nucleotide-binding</keyword>
<dbReference type="GO" id="GO:0005524">
    <property type="term" value="F:ATP binding"/>
    <property type="evidence" value="ECO:0007669"/>
    <property type="project" value="UniProtKB-KW"/>
</dbReference>
<feature type="compositionally biased region" description="Pro residues" evidence="6">
    <location>
        <begin position="495"/>
        <end position="514"/>
    </location>
</feature>
<keyword evidence="7" id="KW-0812">Transmembrane</keyword>
<dbReference type="InterPro" id="IPR018181">
    <property type="entry name" value="Heat_shock_70_CS"/>
</dbReference>
<dbReference type="EMBL" id="BMPI01000008">
    <property type="protein sequence ID" value="GGM19323.1"/>
    <property type="molecule type" value="Genomic_DNA"/>
</dbReference>
<dbReference type="PRINTS" id="PR00301">
    <property type="entry name" value="HEATSHOCK70"/>
</dbReference>
<dbReference type="InterPro" id="IPR013126">
    <property type="entry name" value="Hsp_70_fam"/>
</dbReference>
<keyword evidence="3" id="KW-0067">ATP-binding</keyword>
<dbReference type="Proteomes" id="UP000642070">
    <property type="component" value="Unassembled WGS sequence"/>
</dbReference>
<feature type="compositionally biased region" description="Pro residues" evidence="6">
    <location>
        <begin position="383"/>
        <end position="395"/>
    </location>
</feature>
<sequence length="666" mass="69523">MPTPGIRLGVDFGTSNTVAVVRWPDGRSRPLLFDGSPLLPSAVYAEPDGTIVVGRDAVHSARREPARFEPNPKRRIDEGTVLLGDRELPVGELVAAVLRRVYDEWTRTVGGAPPDVTVTCPASWGATRRLVISDAAAAAGLGNVRMVPEPVAAAAYFTQVLGHDVPVGSVVVVHDFGAGTFDASVVARTAEGFEVLAVDGRDDIGGIDVDNAIVAHFGTICAPEAPEGWQRLMQPATIEDRRHRRMLWDDARVAKERLSRQPAADLNIPLLNRDVHLTREELERLAQPLIKQTVRVTQGVIRWSQLAQDRIAGVFLVGGSSRMPLVATLLHRELGNAPVAIEQPELVVAEGGTLAGFTATPASAAPPVPGPSTGLFPRLPGFDAPPPPPAQPPVGQPVSPVAVPAGPVSAPPSSGPPVAEPLWPDAPDITPVSGTPVSSGSSPAHPVSAPPPGGGGYSTPPPGNFAAPPVSAPPGAYAQGGPVSAPPATYGQPPMSAPPASGPPATYAPPPSSAPPASYSQPPASWGQPPSSAPPANPPRGGQTYRSGQQQPPKAGPVYQAGVASGRPVSPAVPPEPATRYDERGMPLRLDPEPVPTRIAQPAKPSRPAPREPYRRKRGPFARFMLGLFVTVLLVVTPLTAGYVAYYLTTDEWPPPVNGWIDSTGR</sequence>
<dbReference type="Gene3D" id="3.90.640.10">
    <property type="entry name" value="Actin, Chain A, domain 4"/>
    <property type="match status" value="1"/>
</dbReference>
<dbReference type="AlphaFoldDB" id="A0A917TDE3"/>
<dbReference type="InterPro" id="IPR043129">
    <property type="entry name" value="ATPase_NBD"/>
</dbReference>
<organism evidence="8 9">
    <name type="scientific">Dactylosporangium sucinum</name>
    <dbReference type="NCBI Taxonomy" id="1424081"/>
    <lineage>
        <taxon>Bacteria</taxon>
        <taxon>Bacillati</taxon>
        <taxon>Actinomycetota</taxon>
        <taxon>Actinomycetes</taxon>
        <taxon>Micromonosporales</taxon>
        <taxon>Micromonosporaceae</taxon>
        <taxon>Dactylosporangium</taxon>
    </lineage>
</organism>
<feature type="compositionally biased region" description="Pro residues" evidence="6">
    <location>
        <begin position="409"/>
        <end position="419"/>
    </location>
</feature>
<evidence type="ECO:0000256" key="2">
    <source>
        <dbReference type="ARBA" id="ARBA00022741"/>
    </source>
</evidence>
<reference evidence="8" key="2">
    <citation type="submission" date="2020-09" db="EMBL/GenBank/DDBJ databases">
        <authorList>
            <person name="Sun Q."/>
            <person name="Ohkuma M."/>
        </authorList>
    </citation>
    <scope>NUCLEOTIDE SEQUENCE</scope>
    <source>
        <strain evidence="8">JCM 19831</strain>
    </source>
</reference>
<dbReference type="Pfam" id="PF00012">
    <property type="entry name" value="HSP70"/>
    <property type="match status" value="1"/>
</dbReference>
<keyword evidence="4" id="KW-0346">Stress response</keyword>
<dbReference type="PANTHER" id="PTHR42749">
    <property type="entry name" value="CELL SHAPE-DETERMINING PROTEIN MREB"/>
    <property type="match status" value="1"/>
</dbReference>
<evidence type="ECO:0000256" key="3">
    <source>
        <dbReference type="ARBA" id="ARBA00022840"/>
    </source>
</evidence>
<dbReference type="RefSeq" id="WP_190249541.1">
    <property type="nucleotide sequence ID" value="NZ_BMPI01000008.1"/>
</dbReference>
<feature type="compositionally biased region" description="Low complexity" evidence="6">
    <location>
        <begin position="515"/>
        <end position="525"/>
    </location>
</feature>
<keyword evidence="7" id="KW-1133">Transmembrane helix</keyword>
<evidence type="ECO:0000313" key="8">
    <source>
        <dbReference type="EMBL" id="GGM19323.1"/>
    </source>
</evidence>
<dbReference type="Gene3D" id="3.30.420.40">
    <property type="match status" value="2"/>
</dbReference>
<keyword evidence="7" id="KW-0472">Membrane</keyword>
<dbReference type="SUPFAM" id="SSF53067">
    <property type="entry name" value="Actin-like ATPase domain"/>
    <property type="match status" value="2"/>
</dbReference>
<dbReference type="PANTHER" id="PTHR42749:SF1">
    <property type="entry name" value="CELL SHAPE-DETERMINING PROTEIN MREB"/>
    <property type="match status" value="1"/>
</dbReference>
<feature type="transmembrane region" description="Helical" evidence="7">
    <location>
        <begin position="624"/>
        <end position="648"/>
    </location>
</feature>
<evidence type="ECO:0000256" key="7">
    <source>
        <dbReference type="SAM" id="Phobius"/>
    </source>
</evidence>
<evidence type="ECO:0000313" key="9">
    <source>
        <dbReference type="Proteomes" id="UP000642070"/>
    </source>
</evidence>